<dbReference type="AlphaFoldDB" id="X0ZB89"/>
<evidence type="ECO:0000313" key="1">
    <source>
        <dbReference type="EMBL" id="GAG57668.1"/>
    </source>
</evidence>
<dbReference type="EMBL" id="BART01008756">
    <property type="protein sequence ID" value="GAG57668.1"/>
    <property type="molecule type" value="Genomic_DNA"/>
</dbReference>
<protein>
    <submittedName>
        <fullName evidence="1">Uncharacterized protein</fullName>
    </submittedName>
</protein>
<sequence length="83" mass="9661">NTLYATPQIDVAIAIKTATSMAEPWFKSEPQNLEGWFRFAQSFLKLIEYIPSTFDIHDSIFDIRFLIHSACLPNLLMEFRVNH</sequence>
<accession>X0ZB89</accession>
<reference evidence="1" key="1">
    <citation type="journal article" date="2014" name="Front. Microbiol.">
        <title>High frequency of phylogenetically diverse reductive dehalogenase-homologous genes in deep subseafloor sedimentary metagenomes.</title>
        <authorList>
            <person name="Kawai M."/>
            <person name="Futagami T."/>
            <person name="Toyoda A."/>
            <person name="Takaki Y."/>
            <person name="Nishi S."/>
            <person name="Hori S."/>
            <person name="Arai W."/>
            <person name="Tsubouchi T."/>
            <person name="Morono Y."/>
            <person name="Uchiyama I."/>
            <person name="Ito T."/>
            <person name="Fujiyama A."/>
            <person name="Inagaki F."/>
            <person name="Takami H."/>
        </authorList>
    </citation>
    <scope>NUCLEOTIDE SEQUENCE</scope>
    <source>
        <strain evidence="1">Expedition CK06-06</strain>
    </source>
</reference>
<name>X0ZB89_9ZZZZ</name>
<proteinExistence type="predicted"/>
<comment type="caution">
    <text evidence="1">The sequence shown here is derived from an EMBL/GenBank/DDBJ whole genome shotgun (WGS) entry which is preliminary data.</text>
</comment>
<feature type="non-terminal residue" evidence="1">
    <location>
        <position position="1"/>
    </location>
</feature>
<gene>
    <name evidence="1" type="ORF">S01H4_19608</name>
</gene>
<organism evidence="1">
    <name type="scientific">marine sediment metagenome</name>
    <dbReference type="NCBI Taxonomy" id="412755"/>
    <lineage>
        <taxon>unclassified sequences</taxon>
        <taxon>metagenomes</taxon>
        <taxon>ecological metagenomes</taxon>
    </lineage>
</organism>